<evidence type="ECO:0000256" key="3">
    <source>
        <dbReference type="ARBA" id="ARBA00022801"/>
    </source>
</evidence>
<evidence type="ECO:0000256" key="5">
    <source>
        <dbReference type="ARBA" id="ARBA00024029"/>
    </source>
</evidence>
<dbReference type="AlphaFoldDB" id="A0A2U2N597"/>
<comment type="caution">
    <text evidence="6">The sequence shown here is derived from an EMBL/GenBank/DDBJ whole genome shotgun (WGS) entry which is preliminary data.</text>
</comment>
<dbReference type="SUPFAM" id="SSF102215">
    <property type="entry name" value="Creatininase"/>
    <property type="match status" value="1"/>
</dbReference>
<dbReference type="Gene3D" id="3.40.50.10310">
    <property type="entry name" value="Creatininase"/>
    <property type="match status" value="1"/>
</dbReference>
<protein>
    <submittedName>
        <fullName evidence="6">Creatininase</fullName>
    </submittedName>
</protein>
<evidence type="ECO:0000256" key="1">
    <source>
        <dbReference type="ARBA" id="ARBA00001947"/>
    </source>
</evidence>
<accession>A0A2U2N597</accession>
<dbReference type="OrthoDB" id="9801445at2"/>
<dbReference type="Proteomes" id="UP000245474">
    <property type="component" value="Unassembled WGS sequence"/>
</dbReference>
<dbReference type="Pfam" id="PF02633">
    <property type="entry name" value="Creatininase"/>
    <property type="match status" value="1"/>
</dbReference>
<comment type="cofactor">
    <cofactor evidence="1">
        <name>Zn(2+)</name>
        <dbReference type="ChEBI" id="CHEBI:29105"/>
    </cofactor>
</comment>
<dbReference type="EMBL" id="QFFI01000006">
    <property type="protein sequence ID" value="PWG64290.1"/>
    <property type="molecule type" value="Genomic_DNA"/>
</dbReference>
<dbReference type="PANTHER" id="PTHR35005:SF1">
    <property type="entry name" value="2-AMINO-5-FORMYLAMINO-6-RIBOSYLAMINOPYRIMIDIN-4(3H)-ONE 5'-MONOPHOSPHATE DEFORMYLASE"/>
    <property type="match status" value="1"/>
</dbReference>
<evidence type="ECO:0000313" key="6">
    <source>
        <dbReference type="EMBL" id="PWG64290.1"/>
    </source>
</evidence>
<proteinExistence type="inferred from homology"/>
<dbReference type="GO" id="GO:0009231">
    <property type="term" value="P:riboflavin biosynthetic process"/>
    <property type="evidence" value="ECO:0007669"/>
    <property type="project" value="TreeGrafter"/>
</dbReference>
<name>A0A2U2N597_9GAMM</name>
<keyword evidence="4" id="KW-0862">Zinc</keyword>
<reference evidence="6 7" key="1">
    <citation type="submission" date="2018-05" db="EMBL/GenBank/DDBJ databases">
        <title>Spiribacter halobius sp. nov., a moderately halophilic bacterium isolated from marine solar saltern.</title>
        <authorList>
            <person name="Zheng W.-S."/>
            <person name="Lu D.-C."/>
            <person name="Du Z.-J."/>
        </authorList>
    </citation>
    <scope>NUCLEOTIDE SEQUENCE [LARGE SCALE GENOMIC DNA]</scope>
    <source>
        <strain evidence="6 7">E85</strain>
    </source>
</reference>
<dbReference type="InterPro" id="IPR003785">
    <property type="entry name" value="Creatininase/forma_Hydrolase"/>
</dbReference>
<dbReference type="GO" id="GO:0046872">
    <property type="term" value="F:metal ion binding"/>
    <property type="evidence" value="ECO:0007669"/>
    <property type="project" value="UniProtKB-KW"/>
</dbReference>
<dbReference type="PANTHER" id="PTHR35005">
    <property type="entry name" value="3-DEHYDRO-SCYLLO-INOSOSE HYDROLASE"/>
    <property type="match status" value="1"/>
</dbReference>
<organism evidence="6 7">
    <name type="scientific">Sediminicurvatus halobius</name>
    <dbReference type="NCBI Taxonomy" id="2182432"/>
    <lineage>
        <taxon>Bacteria</taxon>
        <taxon>Pseudomonadati</taxon>
        <taxon>Pseudomonadota</taxon>
        <taxon>Gammaproteobacteria</taxon>
        <taxon>Chromatiales</taxon>
        <taxon>Ectothiorhodospiraceae</taxon>
        <taxon>Sediminicurvatus</taxon>
    </lineage>
</organism>
<dbReference type="GO" id="GO:0016811">
    <property type="term" value="F:hydrolase activity, acting on carbon-nitrogen (but not peptide) bonds, in linear amides"/>
    <property type="evidence" value="ECO:0007669"/>
    <property type="project" value="TreeGrafter"/>
</dbReference>
<sequence>MTVQRWGELTSAELGAAAARDPVAVLPLAAVEQHGPHLPLETDCIIGEGLLSAAAWRLPPDCPVLRLPVLSVGDSLEHTRFPGTLSLDPETFQRVVVEWGAGVARAGVRRLLLFSSHGGNLAGADVAALRLRHDHGLLVVRGSYFRFPPPADALPAEELRVGLHGGALETALMLHLAPTQVRRRAIAPAGSLDETLIGTNRWLSAEGPAGFAWMAGDLAPGGVTGNAALATPALGERLVAHFAEALAGLIAETRAFPLQALQG</sequence>
<dbReference type="RefSeq" id="WP_109676978.1">
    <property type="nucleotide sequence ID" value="NZ_CP086615.1"/>
</dbReference>
<evidence type="ECO:0000256" key="2">
    <source>
        <dbReference type="ARBA" id="ARBA00022723"/>
    </source>
</evidence>
<dbReference type="InterPro" id="IPR024087">
    <property type="entry name" value="Creatininase-like_sf"/>
</dbReference>
<keyword evidence="2" id="KW-0479">Metal-binding</keyword>
<evidence type="ECO:0000313" key="7">
    <source>
        <dbReference type="Proteomes" id="UP000245474"/>
    </source>
</evidence>
<comment type="similarity">
    <text evidence="5">Belongs to the creatininase superfamily.</text>
</comment>
<keyword evidence="7" id="KW-1185">Reference proteome</keyword>
<gene>
    <name evidence="6" type="ORF">DEM34_05235</name>
</gene>
<evidence type="ECO:0000256" key="4">
    <source>
        <dbReference type="ARBA" id="ARBA00022833"/>
    </source>
</evidence>
<keyword evidence="3" id="KW-0378">Hydrolase</keyword>